<dbReference type="Proteomes" id="UP000054771">
    <property type="component" value="Unassembled WGS sequence"/>
</dbReference>
<accession>A0A0U4YXR0</accession>
<protein>
    <recommendedName>
        <fullName evidence="2">Serine hydrolase domain-containing protein</fullName>
    </recommendedName>
</protein>
<dbReference type="GO" id="GO:0005737">
    <property type="term" value="C:cytoplasm"/>
    <property type="evidence" value="ECO:0007669"/>
    <property type="project" value="TreeGrafter"/>
</dbReference>
<evidence type="ECO:0000259" key="2">
    <source>
        <dbReference type="Pfam" id="PF03959"/>
    </source>
</evidence>
<sequence>MRFLCLHGGSTSGEIFEIQSGGLVQPLEAKGHKFTFINGRLNSDCEPELQGIVPPPFFNHYPRDIAPGEDLLKAIEYTLRTMQREGPFDAVMGFSQGAALAFSLLLHHAEKYGPSAPPLFKAAVFICAGAPYELSGKTTFSIPDGADYPVKIPTAHIVGKQDPLYPQGLRLRELCERSKAEFYDHGSKHMIPFDATNNDAMVAVIERVIERASKET</sequence>
<dbReference type="GO" id="GO:0019748">
    <property type="term" value="P:secondary metabolic process"/>
    <property type="evidence" value="ECO:0007669"/>
    <property type="project" value="TreeGrafter"/>
</dbReference>
<proteinExistence type="predicted"/>
<dbReference type="EMBL" id="CDMC01000001">
    <property type="protein sequence ID" value="CEL01877.1"/>
    <property type="molecule type" value="Genomic_DNA"/>
</dbReference>
<keyword evidence="4" id="KW-1185">Reference proteome</keyword>
<dbReference type="STRING" id="454130.A0A0U4YXR0"/>
<dbReference type="InterPro" id="IPR005645">
    <property type="entry name" value="FSH-like_dom"/>
</dbReference>
<evidence type="ECO:0000313" key="3">
    <source>
        <dbReference type="EMBL" id="CEL01877.1"/>
    </source>
</evidence>
<dbReference type="Pfam" id="PF03959">
    <property type="entry name" value="FSH1"/>
    <property type="match status" value="1"/>
</dbReference>
<feature type="domain" description="Serine hydrolase" evidence="2">
    <location>
        <begin position="2"/>
        <end position="200"/>
    </location>
</feature>
<dbReference type="AlphaFoldDB" id="A0A0U4YXR0"/>
<dbReference type="OrthoDB" id="2094269at2759"/>
<evidence type="ECO:0000256" key="1">
    <source>
        <dbReference type="ARBA" id="ARBA00022801"/>
    </source>
</evidence>
<dbReference type="GO" id="GO:0005634">
    <property type="term" value="C:nucleus"/>
    <property type="evidence" value="ECO:0007669"/>
    <property type="project" value="TreeGrafter"/>
</dbReference>
<dbReference type="PANTHER" id="PTHR48070">
    <property type="entry name" value="ESTERASE OVCA2"/>
    <property type="match status" value="1"/>
</dbReference>
<dbReference type="PANTHER" id="PTHR48070:SF7">
    <property type="entry name" value="SERINE HYDROLASE FSH DOMAIN-CONTAINING PROTEIN-RELATED"/>
    <property type="match status" value="1"/>
</dbReference>
<evidence type="ECO:0000313" key="4">
    <source>
        <dbReference type="Proteomes" id="UP000054771"/>
    </source>
</evidence>
<dbReference type="Gene3D" id="3.40.50.1820">
    <property type="entry name" value="alpha/beta hydrolase"/>
    <property type="match status" value="1"/>
</dbReference>
<dbReference type="InterPro" id="IPR050593">
    <property type="entry name" value="LovG"/>
</dbReference>
<dbReference type="GO" id="GO:0016787">
    <property type="term" value="F:hydrolase activity"/>
    <property type="evidence" value="ECO:0007669"/>
    <property type="project" value="UniProtKB-KW"/>
</dbReference>
<keyword evidence="1" id="KW-0378">Hydrolase</keyword>
<dbReference type="InterPro" id="IPR029058">
    <property type="entry name" value="AB_hydrolase_fold"/>
</dbReference>
<name>A0A0U4YXR0_ASPCI</name>
<dbReference type="OMA" id="QIHKWPQ"/>
<organism evidence="3 4">
    <name type="scientific">Aspergillus calidoustus</name>
    <dbReference type="NCBI Taxonomy" id="454130"/>
    <lineage>
        <taxon>Eukaryota</taxon>
        <taxon>Fungi</taxon>
        <taxon>Dikarya</taxon>
        <taxon>Ascomycota</taxon>
        <taxon>Pezizomycotina</taxon>
        <taxon>Eurotiomycetes</taxon>
        <taxon>Eurotiomycetidae</taxon>
        <taxon>Eurotiales</taxon>
        <taxon>Aspergillaceae</taxon>
        <taxon>Aspergillus</taxon>
        <taxon>Aspergillus subgen. Nidulantes</taxon>
    </lineage>
</organism>
<reference evidence="4" key="1">
    <citation type="journal article" date="2016" name="Genome Announc.">
        <title>Draft genome sequences of fungus Aspergillus calidoustus.</title>
        <authorList>
            <person name="Horn F."/>
            <person name="Linde J."/>
            <person name="Mattern D.J."/>
            <person name="Walther G."/>
            <person name="Guthke R."/>
            <person name="Scherlach K."/>
            <person name="Martin K."/>
            <person name="Brakhage A.A."/>
            <person name="Petzke L."/>
            <person name="Valiante V."/>
        </authorList>
    </citation>
    <scope>NUCLEOTIDE SEQUENCE [LARGE SCALE GENOMIC DNA]</scope>
    <source>
        <strain evidence="4">SF006504</strain>
    </source>
</reference>
<gene>
    <name evidence="3" type="ORF">ASPCAL01453</name>
</gene>
<dbReference type="SUPFAM" id="SSF53474">
    <property type="entry name" value="alpha/beta-Hydrolases"/>
    <property type="match status" value="1"/>
</dbReference>